<comment type="subcellular location">
    <subcellularLocation>
        <location evidence="1">Membrane</location>
        <topology evidence="1">Multi-pass membrane protein</topology>
    </subcellularLocation>
</comment>
<dbReference type="Proteomes" id="UP000282613">
    <property type="component" value="Unassembled WGS sequence"/>
</dbReference>
<keyword evidence="5" id="KW-0472">Membrane</keyword>
<evidence type="ECO:0000313" key="9">
    <source>
        <dbReference type="WBParaSite" id="TASK_0000313901-mRNA-1"/>
    </source>
</evidence>
<keyword evidence="3" id="KW-0677">Repeat</keyword>
<dbReference type="InterPro" id="IPR013783">
    <property type="entry name" value="Ig-like_fold"/>
</dbReference>
<dbReference type="CDD" id="cd00146">
    <property type="entry name" value="PKD"/>
    <property type="match status" value="1"/>
</dbReference>
<dbReference type="AlphaFoldDB" id="A0A0R3W0E5"/>
<feature type="domain" description="PKD" evidence="6">
    <location>
        <begin position="71"/>
        <end position="122"/>
    </location>
</feature>
<keyword evidence="4" id="KW-1133">Transmembrane helix</keyword>
<dbReference type="PROSITE" id="PS50093">
    <property type="entry name" value="PKD"/>
    <property type="match status" value="1"/>
</dbReference>
<evidence type="ECO:0000256" key="2">
    <source>
        <dbReference type="ARBA" id="ARBA00022692"/>
    </source>
</evidence>
<dbReference type="SMART" id="SM00089">
    <property type="entry name" value="PKD"/>
    <property type="match status" value="2"/>
</dbReference>
<reference evidence="9" key="1">
    <citation type="submission" date="2017-02" db="UniProtKB">
        <authorList>
            <consortium name="WormBaseParasite"/>
        </authorList>
    </citation>
    <scope>IDENTIFICATION</scope>
</reference>
<dbReference type="PANTHER" id="PTHR46730">
    <property type="entry name" value="POLYCYSTIN-1"/>
    <property type="match status" value="1"/>
</dbReference>
<keyword evidence="2" id="KW-0812">Transmembrane</keyword>
<evidence type="ECO:0000259" key="6">
    <source>
        <dbReference type="PROSITE" id="PS50093"/>
    </source>
</evidence>
<gene>
    <name evidence="7" type="ORF">TASK_LOCUS3140</name>
</gene>
<proteinExistence type="predicted"/>
<dbReference type="GO" id="GO:0005886">
    <property type="term" value="C:plasma membrane"/>
    <property type="evidence" value="ECO:0007669"/>
    <property type="project" value="TreeGrafter"/>
</dbReference>
<dbReference type="STRING" id="60517.A0A0R3W0E5"/>
<evidence type="ECO:0000313" key="8">
    <source>
        <dbReference type="Proteomes" id="UP000282613"/>
    </source>
</evidence>
<evidence type="ECO:0000256" key="3">
    <source>
        <dbReference type="ARBA" id="ARBA00022737"/>
    </source>
</evidence>
<evidence type="ECO:0000256" key="5">
    <source>
        <dbReference type="ARBA" id="ARBA00023136"/>
    </source>
</evidence>
<dbReference type="OrthoDB" id="6022660at2759"/>
<dbReference type="EMBL" id="UYRS01006159">
    <property type="protein sequence ID" value="VDK27428.1"/>
    <property type="molecule type" value="Genomic_DNA"/>
</dbReference>
<reference evidence="7 8" key="2">
    <citation type="submission" date="2018-11" db="EMBL/GenBank/DDBJ databases">
        <authorList>
            <consortium name="Pathogen Informatics"/>
        </authorList>
    </citation>
    <scope>NUCLEOTIDE SEQUENCE [LARGE SCALE GENOMIC DNA]</scope>
</reference>
<dbReference type="InterPro" id="IPR022409">
    <property type="entry name" value="PKD/Chitinase_dom"/>
</dbReference>
<dbReference type="InterPro" id="IPR035986">
    <property type="entry name" value="PKD_dom_sf"/>
</dbReference>
<evidence type="ECO:0000256" key="4">
    <source>
        <dbReference type="ARBA" id="ARBA00022989"/>
    </source>
</evidence>
<keyword evidence="8" id="KW-1185">Reference proteome</keyword>
<dbReference type="Gene3D" id="2.60.40.10">
    <property type="entry name" value="Immunoglobulins"/>
    <property type="match status" value="1"/>
</dbReference>
<dbReference type="SUPFAM" id="SSF49299">
    <property type="entry name" value="PKD domain"/>
    <property type="match status" value="1"/>
</dbReference>
<dbReference type="WBParaSite" id="TASK_0000313901-mRNA-1">
    <property type="protein sequence ID" value="TASK_0000313901-mRNA-1"/>
    <property type="gene ID" value="TASK_0000313901"/>
</dbReference>
<name>A0A0R3W0E5_TAEAS</name>
<dbReference type="Pfam" id="PF00801">
    <property type="entry name" value="PKD"/>
    <property type="match status" value="2"/>
</dbReference>
<organism evidence="9">
    <name type="scientific">Taenia asiatica</name>
    <name type="common">Asian tapeworm</name>
    <dbReference type="NCBI Taxonomy" id="60517"/>
    <lineage>
        <taxon>Eukaryota</taxon>
        <taxon>Metazoa</taxon>
        <taxon>Spiralia</taxon>
        <taxon>Lophotrochozoa</taxon>
        <taxon>Platyhelminthes</taxon>
        <taxon>Cestoda</taxon>
        <taxon>Eucestoda</taxon>
        <taxon>Cyclophyllidea</taxon>
        <taxon>Taeniidae</taxon>
        <taxon>Taenia</taxon>
    </lineage>
</organism>
<sequence length="221" mass="24409">MLFKGRFDTSGGKQAVATVYTDTHSTMPPARAFERIINVVSPLKAPKLSRSIFTVDKGEVLQLTVNQDGKVIYKWDFGDGSPVETTLASEIRHVFQRTGSLCLSLAVENAFESAKHTFPIKVYETVLLGALTTVSEGQTLGSRKPIDFVVTVITGSELTFRWFADGELIQETATSKTIIAFDYAANYTITLNASNRISWQEAQTFVEIVAPIRGKLRCFES</sequence>
<dbReference type="PANTHER" id="PTHR46730:SF4">
    <property type="entry name" value="POLYCYSTIC KIDNEY DISEASE PROTEIN 1-LIKE 1"/>
    <property type="match status" value="1"/>
</dbReference>
<dbReference type="GO" id="GO:0005261">
    <property type="term" value="F:monoatomic cation channel activity"/>
    <property type="evidence" value="ECO:0007669"/>
    <property type="project" value="TreeGrafter"/>
</dbReference>
<accession>A0A0R3W0E5</accession>
<dbReference type="InterPro" id="IPR000601">
    <property type="entry name" value="PKD_dom"/>
</dbReference>
<protein>
    <submittedName>
        <fullName evidence="9">PKD domain-containing protein</fullName>
    </submittedName>
</protein>
<evidence type="ECO:0000313" key="7">
    <source>
        <dbReference type="EMBL" id="VDK27428.1"/>
    </source>
</evidence>
<dbReference type="GO" id="GO:0006816">
    <property type="term" value="P:calcium ion transport"/>
    <property type="evidence" value="ECO:0007669"/>
    <property type="project" value="TreeGrafter"/>
</dbReference>
<evidence type="ECO:0000256" key="1">
    <source>
        <dbReference type="ARBA" id="ARBA00004141"/>
    </source>
</evidence>